<accession>U4KUL4</accession>
<reference evidence="1 2" key="1">
    <citation type="journal article" date="2013" name="PLoS Genet.">
        <title>The genome and development-dependent transcriptomes of Pyronema confluens: a window into fungal evolution.</title>
        <authorList>
            <person name="Traeger S."/>
            <person name="Altegoer F."/>
            <person name="Freitag M."/>
            <person name="Gabaldon T."/>
            <person name="Kempken F."/>
            <person name="Kumar A."/>
            <person name="Marcet-Houben M."/>
            <person name="Poggeler S."/>
            <person name="Stajich J.E."/>
            <person name="Nowrousian M."/>
        </authorList>
    </citation>
    <scope>NUCLEOTIDE SEQUENCE [LARGE SCALE GENOMIC DNA]</scope>
    <source>
        <strain evidence="2">CBS 100304</strain>
        <tissue evidence="1">Vegetative mycelium</tissue>
    </source>
</reference>
<sequence length="53" mass="6030">MSRAHGKVSSRIVIASPFCNPPVYCTRRAWLAPCEAVSDSFWNQLEIDSKQYL</sequence>
<keyword evidence="2" id="KW-1185">Reference proteome</keyword>
<evidence type="ECO:0000313" key="2">
    <source>
        <dbReference type="Proteomes" id="UP000018144"/>
    </source>
</evidence>
<name>U4KUL4_PYROM</name>
<dbReference type="EMBL" id="HF935229">
    <property type="protein sequence ID" value="CCX05033.1"/>
    <property type="molecule type" value="Genomic_DNA"/>
</dbReference>
<organism evidence="1 2">
    <name type="scientific">Pyronema omphalodes (strain CBS 100304)</name>
    <name type="common">Pyronema confluens</name>
    <dbReference type="NCBI Taxonomy" id="1076935"/>
    <lineage>
        <taxon>Eukaryota</taxon>
        <taxon>Fungi</taxon>
        <taxon>Dikarya</taxon>
        <taxon>Ascomycota</taxon>
        <taxon>Pezizomycotina</taxon>
        <taxon>Pezizomycetes</taxon>
        <taxon>Pezizales</taxon>
        <taxon>Pyronemataceae</taxon>
        <taxon>Pyronema</taxon>
    </lineage>
</organism>
<dbReference type="Proteomes" id="UP000018144">
    <property type="component" value="Unassembled WGS sequence"/>
</dbReference>
<evidence type="ECO:0000313" key="1">
    <source>
        <dbReference type="EMBL" id="CCX05033.1"/>
    </source>
</evidence>
<protein>
    <submittedName>
        <fullName evidence="1">Uncharacterized protein</fullName>
    </submittedName>
</protein>
<proteinExistence type="predicted"/>
<dbReference type="AlphaFoldDB" id="U4KUL4"/>
<gene>
    <name evidence="1" type="ORF">PCON_04522</name>
</gene>